<comment type="caution">
    <text evidence="7">The sequence shown here is derived from an EMBL/GenBank/DDBJ whole genome shotgun (WGS) entry which is preliminary data.</text>
</comment>
<keyword evidence="3" id="KW-0677">Repeat</keyword>
<feature type="domain" description="S1 motif" evidence="6">
    <location>
        <begin position="266"/>
        <end position="334"/>
    </location>
</feature>
<dbReference type="PANTHER" id="PTHR23270:SF10">
    <property type="entry name" value="PROTEIN RRP5 HOMOLOG"/>
    <property type="match status" value="1"/>
</dbReference>
<feature type="region of interest" description="Disordered" evidence="5">
    <location>
        <begin position="1"/>
        <end position="63"/>
    </location>
</feature>
<dbReference type="GO" id="GO:0032040">
    <property type="term" value="C:small-subunit processome"/>
    <property type="evidence" value="ECO:0007669"/>
    <property type="project" value="TreeGrafter"/>
</dbReference>
<dbReference type="GO" id="GO:0006364">
    <property type="term" value="P:rRNA processing"/>
    <property type="evidence" value="ECO:0007669"/>
    <property type="project" value="UniProtKB-KW"/>
</dbReference>
<comment type="subcellular location">
    <subcellularLocation>
        <location evidence="1">Nucleus</location>
        <location evidence="1">Nucleolus</location>
    </subcellularLocation>
</comment>
<dbReference type="EMBL" id="JANAWD010000273">
    <property type="protein sequence ID" value="KAJ3482427.1"/>
    <property type="molecule type" value="Genomic_DNA"/>
</dbReference>
<dbReference type="Pfam" id="PF23459">
    <property type="entry name" value="S1_RRP5"/>
    <property type="match status" value="1"/>
</dbReference>
<feature type="compositionally biased region" description="Acidic residues" evidence="5">
    <location>
        <begin position="1015"/>
        <end position="1051"/>
    </location>
</feature>
<dbReference type="CDD" id="cd05697">
    <property type="entry name" value="S1_Rrp5_repeat_hs5"/>
    <property type="match status" value="1"/>
</dbReference>
<accession>A0AAD5UZX9</accession>
<dbReference type="CDD" id="cd05708">
    <property type="entry name" value="S1_Rrp5_repeat_sc12"/>
    <property type="match status" value="1"/>
</dbReference>
<evidence type="ECO:0000256" key="3">
    <source>
        <dbReference type="ARBA" id="ARBA00022737"/>
    </source>
</evidence>
<name>A0AAD5UZX9_9APHY</name>
<dbReference type="InterPro" id="IPR045209">
    <property type="entry name" value="Rrp5"/>
</dbReference>
<feature type="region of interest" description="Disordered" evidence="5">
    <location>
        <begin position="1093"/>
        <end position="1141"/>
    </location>
</feature>
<evidence type="ECO:0000259" key="6">
    <source>
        <dbReference type="PROSITE" id="PS50126"/>
    </source>
</evidence>
<dbReference type="CDD" id="cd05707">
    <property type="entry name" value="S1_Rrp5_repeat_sc11"/>
    <property type="match status" value="1"/>
</dbReference>
<dbReference type="Proteomes" id="UP001212997">
    <property type="component" value="Unassembled WGS sequence"/>
</dbReference>
<feature type="compositionally biased region" description="Low complexity" evidence="5">
    <location>
        <begin position="1093"/>
        <end position="1108"/>
    </location>
</feature>
<keyword evidence="4" id="KW-0539">Nucleus</keyword>
<protein>
    <recommendedName>
        <fullName evidence="6">S1 motif domain-containing protein</fullName>
    </recommendedName>
</protein>
<dbReference type="GO" id="GO:0003723">
    <property type="term" value="F:RNA binding"/>
    <property type="evidence" value="ECO:0007669"/>
    <property type="project" value="TreeGrafter"/>
</dbReference>
<evidence type="ECO:0000256" key="2">
    <source>
        <dbReference type="ARBA" id="ARBA00022552"/>
    </source>
</evidence>
<keyword evidence="8" id="KW-1185">Reference proteome</keyword>
<feature type="compositionally biased region" description="Basic and acidic residues" evidence="5">
    <location>
        <begin position="98"/>
        <end position="116"/>
    </location>
</feature>
<dbReference type="Gene3D" id="1.25.40.10">
    <property type="entry name" value="Tetratricopeptide repeat domain"/>
    <property type="match status" value="2"/>
</dbReference>
<feature type="domain" description="S1 motif" evidence="6">
    <location>
        <begin position="542"/>
        <end position="611"/>
    </location>
</feature>
<feature type="domain" description="S1 motif" evidence="6">
    <location>
        <begin position="818"/>
        <end position="887"/>
    </location>
</feature>
<keyword evidence="2" id="KW-0698">rRNA processing</keyword>
<dbReference type="Pfam" id="PF24685">
    <property type="entry name" value="OB_RRP5_4th"/>
    <property type="match status" value="1"/>
</dbReference>
<dbReference type="PRINTS" id="PR00681">
    <property type="entry name" value="RIBOSOMALS1"/>
</dbReference>
<gene>
    <name evidence="7" type="ORF">NLI96_g6975</name>
</gene>
<evidence type="ECO:0000313" key="7">
    <source>
        <dbReference type="EMBL" id="KAJ3482427.1"/>
    </source>
</evidence>
<dbReference type="SUPFAM" id="SSF50249">
    <property type="entry name" value="Nucleic acid-binding proteins"/>
    <property type="match status" value="6"/>
</dbReference>
<dbReference type="Gene3D" id="2.40.50.140">
    <property type="entry name" value="Nucleic acid-binding proteins"/>
    <property type="match status" value="6"/>
</dbReference>
<dbReference type="FunFam" id="2.40.50.140:FF:000103">
    <property type="entry name" value="protein RRP5 homolog"/>
    <property type="match status" value="2"/>
</dbReference>
<evidence type="ECO:0000256" key="4">
    <source>
        <dbReference type="ARBA" id="ARBA00023242"/>
    </source>
</evidence>
<feature type="region of interest" description="Disordered" evidence="5">
    <location>
        <begin position="983"/>
        <end position="1051"/>
    </location>
</feature>
<dbReference type="InterPro" id="IPR057301">
    <property type="entry name" value="Rrp5_OB_4th"/>
</dbReference>
<dbReference type="InterPro" id="IPR035104">
    <property type="entry name" value="Ribosomal_protein_S1-like"/>
</dbReference>
<sequence length="1406" mass="156359">MTTAVSGKKRALDGAADTPKAKKTKLDKGAKKTRAVTQEKAPQPSSSILTEDVDFPRGGGTTFTPLEVKAIRAEAVKEANDELFQSAQEKQHKRTRRKSEVKDGEKKASKSKKGETLRVEHLNYKTKRKIDEDSPSGSRLPGLADIFREGQFIRAVVSAIHPAGSSDVLGIGRTRDDVQKASRRIELSLQPEKVNEGVVKSDLNKGFMRKTLAMEDDEKLPVGHLLDVCITKVSGNGRTVTVSVDPSVLESASLSEVTNVTSLLPGELVQSLITAVVPSGLNLQILGFFAGTIDQFHLRQGDVEANYKVGQKLKTRILYDVIGSTPPKFALSLANHVISLKSKLTGEDEHEGTRIQDAYPIGTILEAVKVIRVETERGLIVEVSPGLEGFVHISQTSDDHVPNLSASSGPWKLGTTHRARVTGYFHFDGLIQLSLRQSVLEQKFIQVGELQVGEVVKGTVKRLTDSGLFVSMSGNVDGVIWPNHYADIRLKHPQKRFKAGGSIKCRILVVDPDRKRVVLTAKRTLVDSSLPIISRKEDVKSGVITHAVVFKVMSKGLQVEFYNNLKATVPLRETSETSVGSLSDAFSVGKVVQVRILSIHPETGHIVASIRQASPNFKPEVKDISGVEIGNSVEGVISELQKDKVVVTLVPSQIPALLSFTNLANRRRVPIGQLRTSLKVGEKIQDLVVTTRNPERGFVLVATKPKESELASQKGLTLESIIVGQVVRGRVIRDTRRGAMLKVTSHITGLLHPTDTCDNYDEGTPFPSDGAILETAVVKVDKEKRQLVLSTRHSRLSPEKANAVTDPEISSLDDLKVGSTVRGFIKTVADHGLFVTLGRDVDARVQIKELFDEFVKEWQGRFSAHQLVKGRVMSIDKEKRQVELSFRSQSGKPGTQSLLRLSDLIEGSKVNGTVTKIEDYGLFVEIEGSKQRGLCHKSEITDNKEANVAMALRSFREGDRVKVKILSVDTEKRRISLGLKPSYFEGGDFKSQDPQGDDEDMGDKPEEVLGVVQESDADSDADDDEGEEEEEGEEEDSEEDEDEDEDEGHDDMDVDETAMEVDASILQPRFSQPIRAEIPKAAPLQLENGFQWSAQQAHHSDSDASSSSSDDEDDSQGKKKKKRRRKEIEQDLTADMHTRKPESNADFERLLLGSPNSSFLWVQYMSFQLQLSEVEKAREIARRALQTISFREEQEKLNVWIALLNLENIYGTEESMEATFKDAARHNDSKTIHLRLATIFDQSDKPEKADEQFKRTCKKFGQSSKVWTLFGEYYLKHDQPELSRALLPRSLQSLEKRKHLKTISKFAQLEYKFGDPERGKTIFEGIVDSHPKRWDLWSVYLDMEAGQGDIASLRNIFDRVLAMKLTSHKAKSFFKKWLELERRIGDEDGASAVKAKAIEWTQRANQ</sequence>
<feature type="region of interest" description="Disordered" evidence="5">
    <location>
        <begin position="86"/>
        <end position="116"/>
    </location>
</feature>
<feature type="domain" description="S1 motif" evidence="6">
    <location>
        <begin position="907"/>
        <end position="980"/>
    </location>
</feature>
<dbReference type="PROSITE" id="PS50126">
    <property type="entry name" value="S1"/>
    <property type="match status" value="8"/>
</dbReference>
<evidence type="ECO:0000256" key="1">
    <source>
        <dbReference type="ARBA" id="ARBA00004604"/>
    </source>
</evidence>
<dbReference type="FunFam" id="1.25.40.10:FF:000727">
    <property type="entry name" value="Chromosome 1, whole genome shotgun sequence"/>
    <property type="match status" value="1"/>
</dbReference>
<dbReference type="SMART" id="SM00316">
    <property type="entry name" value="S1"/>
    <property type="match status" value="8"/>
</dbReference>
<evidence type="ECO:0000313" key="8">
    <source>
        <dbReference type="Proteomes" id="UP001212997"/>
    </source>
</evidence>
<proteinExistence type="predicted"/>
<organism evidence="7 8">
    <name type="scientific">Meripilus lineatus</name>
    <dbReference type="NCBI Taxonomy" id="2056292"/>
    <lineage>
        <taxon>Eukaryota</taxon>
        <taxon>Fungi</taxon>
        <taxon>Dikarya</taxon>
        <taxon>Basidiomycota</taxon>
        <taxon>Agaricomycotina</taxon>
        <taxon>Agaricomycetes</taxon>
        <taxon>Polyporales</taxon>
        <taxon>Meripilaceae</taxon>
        <taxon>Meripilus</taxon>
    </lineage>
</organism>
<feature type="domain" description="S1 motif" evidence="6">
    <location>
        <begin position="724"/>
        <end position="792"/>
    </location>
</feature>
<dbReference type="InterPro" id="IPR011990">
    <property type="entry name" value="TPR-like_helical_dom_sf"/>
</dbReference>
<reference evidence="7" key="1">
    <citation type="submission" date="2022-07" db="EMBL/GenBank/DDBJ databases">
        <title>Genome Sequence of Physisporinus lineatus.</title>
        <authorList>
            <person name="Buettner E."/>
        </authorList>
    </citation>
    <scope>NUCLEOTIDE SEQUENCE</scope>
    <source>
        <strain evidence="7">VT162</strain>
    </source>
</reference>
<dbReference type="PANTHER" id="PTHR23270">
    <property type="entry name" value="PROGRAMMED CELL DEATH PROTEIN 11 PRE-RRNA PROCESSING PROTEIN RRP5"/>
    <property type="match status" value="1"/>
</dbReference>
<feature type="compositionally biased region" description="Basic and acidic residues" evidence="5">
    <location>
        <begin position="1126"/>
        <end position="1141"/>
    </location>
</feature>
<feature type="domain" description="S1 motif" evidence="6">
    <location>
        <begin position="362"/>
        <end position="436"/>
    </location>
</feature>
<evidence type="ECO:0000256" key="5">
    <source>
        <dbReference type="SAM" id="MobiDB-lite"/>
    </source>
</evidence>
<dbReference type="InterPro" id="IPR057302">
    <property type="entry name" value="Rrp5_S1"/>
</dbReference>
<dbReference type="InterPro" id="IPR012340">
    <property type="entry name" value="NA-bd_OB-fold"/>
</dbReference>
<dbReference type="InterPro" id="IPR003029">
    <property type="entry name" value="S1_domain"/>
</dbReference>
<dbReference type="InterPro" id="IPR003107">
    <property type="entry name" value="HAT"/>
</dbReference>
<dbReference type="SUPFAM" id="SSF48452">
    <property type="entry name" value="TPR-like"/>
    <property type="match status" value="1"/>
</dbReference>
<dbReference type="Pfam" id="PF00575">
    <property type="entry name" value="S1"/>
    <property type="match status" value="2"/>
</dbReference>
<dbReference type="FunFam" id="2.40.50.140:FF:000155">
    <property type="entry name" value="rRNA biogenesis protein RRP5"/>
    <property type="match status" value="1"/>
</dbReference>
<feature type="domain" description="S1 motif" evidence="6">
    <location>
        <begin position="630"/>
        <end position="704"/>
    </location>
</feature>
<feature type="domain" description="S1 motif" evidence="6">
    <location>
        <begin position="453"/>
        <end position="522"/>
    </location>
</feature>
<dbReference type="SMART" id="SM00386">
    <property type="entry name" value="HAT"/>
    <property type="match status" value="5"/>
</dbReference>